<dbReference type="PANTHER" id="PTHR47966:SF51">
    <property type="entry name" value="BETA-SITE APP-CLEAVING ENZYME, ISOFORM A-RELATED"/>
    <property type="match status" value="1"/>
</dbReference>
<evidence type="ECO:0000256" key="6">
    <source>
        <dbReference type="RuleBase" id="RU000454"/>
    </source>
</evidence>
<dbReference type="InterPro" id="IPR001461">
    <property type="entry name" value="Aspartic_peptidase_A1"/>
</dbReference>
<reference evidence="10" key="1">
    <citation type="journal article" date="2014" name="Proc. Natl. Acad. Sci. U.S.A.">
        <title>Extensive sampling of basidiomycete genomes demonstrates inadequacy of the white-rot/brown-rot paradigm for wood decay fungi.</title>
        <authorList>
            <person name="Riley R."/>
            <person name="Salamov A.A."/>
            <person name="Brown D.W."/>
            <person name="Nagy L.G."/>
            <person name="Floudas D."/>
            <person name="Held B.W."/>
            <person name="Levasseur A."/>
            <person name="Lombard V."/>
            <person name="Morin E."/>
            <person name="Otillar R."/>
            <person name="Lindquist E.A."/>
            <person name="Sun H."/>
            <person name="LaButti K.M."/>
            <person name="Schmutz J."/>
            <person name="Jabbour D."/>
            <person name="Luo H."/>
            <person name="Baker S.E."/>
            <person name="Pisabarro A.G."/>
            <person name="Walton J.D."/>
            <person name="Blanchette R.A."/>
            <person name="Henrissat B."/>
            <person name="Martin F."/>
            <person name="Cullen D."/>
            <person name="Hibbett D.S."/>
            <person name="Grigoriev I.V."/>
        </authorList>
    </citation>
    <scope>NUCLEOTIDE SEQUENCE [LARGE SCALE GENOMIC DNA]</scope>
    <source>
        <strain evidence="10">FD-172 SS1</strain>
    </source>
</reference>
<feature type="active site" evidence="5">
    <location>
        <position position="293"/>
    </location>
</feature>
<accession>A0A067MMQ2</accession>
<dbReference type="InterPro" id="IPR021109">
    <property type="entry name" value="Peptidase_aspartic_dom_sf"/>
</dbReference>
<dbReference type="GO" id="GO:0006508">
    <property type="term" value="P:proteolysis"/>
    <property type="evidence" value="ECO:0007669"/>
    <property type="project" value="UniProtKB-KW"/>
</dbReference>
<evidence type="ECO:0000256" key="4">
    <source>
        <dbReference type="ARBA" id="ARBA00022801"/>
    </source>
</evidence>
<feature type="chain" id="PRO_5001641406" description="Peptidase A1 domain-containing protein" evidence="7">
    <location>
        <begin position="19"/>
        <end position="432"/>
    </location>
</feature>
<dbReference type="Pfam" id="PF00026">
    <property type="entry name" value="Asp"/>
    <property type="match status" value="1"/>
</dbReference>
<dbReference type="PROSITE" id="PS00141">
    <property type="entry name" value="ASP_PROTEASE"/>
    <property type="match status" value="1"/>
</dbReference>
<dbReference type="FunFam" id="2.40.70.10:FF:000115">
    <property type="entry name" value="Lysosomal aspartic protease"/>
    <property type="match status" value="1"/>
</dbReference>
<dbReference type="InterPro" id="IPR033121">
    <property type="entry name" value="PEPTIDASE_A1"/>
</dbReference>
<dbReference type="AlphaFoldDB" id="A0A067MMQ2"/>
<dbReference type="FunCoup" id="A0A067MMQ2">
    <property type="interactions" value="52"/>
</dbReference>
<evidence type="ECO:0000256" key="2">
    <source>
        <dbReference type="ARBA" id="ARBA00022670"/>
    </source>
</evidence>
<dbReference type="InterPro" id="IPR001969">
    <property type="entry name" value="Aspartic_peptidase_AS"/>
</dbReference>
<feature type="signal peptide" evidence="7">
    <location>
        <begin position="1"/>
        <end position="18"/>
    </location>
</feature>
<dbReference type="SUPFAM" id="SSF50630">
    <property type="entry name" value="Acid proteases"/>
    <property type="match status" value="1"/>
</dbReference>
<dbReference type="PROSITE" id="PS51767">
    <property type="entry name" value="PEPTIDASE_A1"/>
    <property type="match status" value="1"/>
</dbReference>
<evidence type="ECO:0000313" key="9">
    <source>
        <dbReference type="EMBL" id="KDQ17058.1"/>
    </source>
</evidence>
<evidence type="ECO:0000256" key="7">
    <source>
        <dbReference type="SAM" id="SignalP"/>
    </source>
</evidence>
<evidence type="ECO:0000313" key="10">
    <source>
        <dbReference type="Proteomes" id="UP000027195"/>
    </source>
</evidence>
<keyword evidence="10" id="KW-1185">Reference proteome</keyword>
<feature type="active site" evidence="5">
    <location>
        <position position="118"/>
    </location>
</feature>
<comment type="similarity">
    <text evidence="1 6">Belongs to the peptidase A1 family.</text>
</comment>
<dbReference type="Proteomes" id="UP000027195">
    <property type="component" value="Unassembled WGS sequence"/>
</dbReference>
<evidence type="ECO:0000256" key="5">
    <source>
        <dbReference type="PIRSR" id="PIRSR601461-1"/>
    </source>
</evidence>
<name>A0A067MMQ2_BOTB1</name>
<protein>
    <recommendedName>
        <fullName evidence="8">Peptidase A1 domain-containing protein</fullName>
    </recommendedName>
</protein>
<evidence type="ECO:0000256" key="3">
    <source>
        <dbReference type="ARBA" id="ARBA00022750"/>
    </source>
</evidence>
<dbReference type="HOGENOM" id="CLU_013253_1_4_1"/>
<dbReference type="PRINTS" id="PR00792">
    <property type="entry name" value="PEPSIN"/>
</dbReference>
<keyword evidence="4 6" id="KW-0378">Hydrolase</keyword>
<keyword evidence="3 6" id="KW-0064">Aspartyl protease</keyword>
<dbReference type="PANTHER" id="PTHR47966">
    <property type="entry name" value="BETA-SITE APP-CLEAVING ENZYME, ISOFORM A-RELATED"/>
    <property type="match status" value="1"/>
</dbReference>
<organism evidence="9 10">
    <name type="scientific">Botryobasidium botryosum (strain FD-172 SS1)</name>
    <dbReference type="NCBI Taxonomy" id="930990"/>
    <lineage>
        <taxon>Eukaryota</taxon>
        <taxon>Fungi</taxon>
        <taxon>Dikarya</taxon>
        <taxon>Basidiomycota</taxon>
        <taxon>Agaricomycotina</taxon>
        <taxon>Agaricomycetes</taxon>
        <taxon>Cantharellales</taxon>
        <taxon>Botryobasidiaceae</taxon>
        <taxon>Botryobasidium</taxon>
    </lineage>
</organism>
<feature type="domain" description="Peptidase A1" evidence="8">
    <location>
        <begin position="100"/>
        <end position="403"/>
    </location>
</feature>
<evidence type="ECO:0000259" key="8">
    <source>
        <dbReference type="PROSITE" id="PS51767"/>
    </source>
</evidence>
<dbReference type="GO" id="GO:0004190">
    <property type="term" value="F:aspartic-type endopeptidase activity"/>
    <property type="evidence" value="ECO:0007669"/>
    <property type="project" value="UniProtKB-KW"/>
</dbReference>
<evidence type="ECO:0000256" key="1">
    <source>
        <dbReference type="ARBA" id="ARBA00007447"/>
    </source>
</evidence>
<dbReference type="InParanoid" id="A0A067MMQ2"/>
<dbReference type="STRING" id="930990.A0A067MMQ2"/>
<keyword evidence="7" id="KW-0732">Signal</keyword>
<sequence length="432" mass="45113">MPAAAILVSLLSLSSVFALPTQSPGVAIPIQKRVSSTAVPGVADIASLKAQLIRLSSKYENNFAAYERNTGVPHPLAPSQARKQAAPTGLPLTDAQEVVWFGSISVGTPPKTFAIDFDTGSSDLFVPGSDCQNCGNHPRYDRSASSTSKDLKRPFTLQYGDGESDGDQVTDTVTVAGLTATGQTLGVATNYSSSFASGQTDGLMGLAYPSLSGLNATPTFNTLIAQKAVPAGVFSFLLAESGSELYLGGANKQRYTGDISWNKVTKEAYWQIAVASANVAGKAVVPGFEAIVDSGTTLIVGDTASVKKFWAQIPGAKEANDIQQGFYSVPCDSVPKDVSFTIGDKTILINPQWLNLGAVSQGSTQCVGGIVAQDGVDFWILGDVLMRVHPPPPSAQLGDLSLTYLSHRMPTSLLTLITIASVSPPSPPPNAS</sequence>
<dbReference type="Gene3D" id="2.40.70.10">
    <property type="entry name" value="Acid Proteases"/>
    <property type="match status" value="2"/>
</dbReference>
<gene>
    <name evidence="9" type="ORF">BOTBODRAFT_30447</name>
</gene>
<dbReference type="EMBL" id="KL198025">
    <property type="protein sequence ID" value="KDQ17058.1"/>
    <property type="molecule type" value="Genomic_DNA"/>
</dbReference>
<dbReference type="OrthoDB" id="15189at2759"/>
<proteinExistence type="inferred from homology"/>
<keyword evidence="2 6" id="KW-0645">Protease</keyword>